<comment type="caution">
    <text evidence="1">The sequence shown here is derived from an EMBL/GenBank/DDBJ whole genome shotgun (WGS) entry which is preliminary data.</text>
</comment>
<evidence type="ECO:0000313" key="1">
    <source>
        <dbReference type="EMBL" id="KDD70730.1"/>
    </source>
</evidence>
<protein>
    <submittedName>
        <fullName evidence="1">Uncharacterized protein</fullName>
    </submittedName>
</protein>
<sequence>MQLGIGPQITAPTADQDELGTGTWTFDLKNDTHYIPIGFGGGKVWKSGSNILNAFVEPQWTVERKGDGLPQFTLFAGINVTFGK</sequence>
<dbReference type="eggNOG" id="COG3637">
    <property type="taxonomic scope" value="Bacteria"/>
</dbReference>
<dbReference type="EMBL" id="AZQQ01000061">
    <property type="protein sequence ID" value="KDD70730.1"/>
    <property type="molecule type" value="Genomic_DNA"/>
</dbReference>
<evidence type="ECO:0000313" key="2">
    <source>
        <dbReference type="Proteomes" id="UP000026739"/>
    </source>
</evidence>
<dbReference type="Proteomes" id="UP000026739">
    <property type="component" value="Unassembled WGS sequence"/>
</dbReference>
<dbReference type="AlphaFoldDB" id="A0A059L9G0"/>
<organism evidence="1 2">
    <name type="scientific">Pseudomonas mandelii PD30</name>
    <dbReference type="NCBI Taxonomy" id="1419583"/>
    <lineage>
        <taxon>Bacteria</taxon>
        <taxon>Pseudomonadati</taxon>
        <taxon>Pseudomonadota</taxon>
        <taxon>Gammaproteobacteria</taxon>
        <taxon>Pseudomonadales</taxon>
        <taxon>Pseudomonadaceae</taxon>
        <taxon>Pseudomonas</taxon>
    </lineage>
</organism>
<gene>
    <name evidence="1" type="ORF">V466_03455</name>
</gene>
<proteinExistence type="predicted"/>
<name>A0A059L9G0_9PSED</name>
<reference evidence="1 2" key="1">
    <citation type="submission" date="2013-12" db="EMBL/GenBank/DDBJ databases">
        <authorList>
            <person name="Formusa P.A."/>
            <person name="Habash M."/>
            <person name="Lee H."/>
            <person name="Trevors J.T."/>
        </authorList>
    </citation>
    <scope>NUCLEOTIDE SEQUENCE [LARGE SCALE GENOMIC DNA]</scope>
    <source>
        <strain evidence="1 2">PD30</strain>
    </source>
</reference>
<accession>A0A059L9G0</accession>